<protein>
    <recommendedName>
        <fullName evidence="6">flavin prenyltransferase</fullName>
        <ecNumber evidence="6">2.5.1.129</ecNumber>
    </recommendedName>
</protein>
<name>A0A0W8EQY0_9ZZZZ</name>
<comment type="caution">
    <text evidence="8">The sequence shown here is derived from an EMBL/GenBank/DDBJ whole genome shotgun (WGS) entry which is preliminary data.</text>
</comment>
<dbReference type="GO" id="GO:0016831">
    <property type="term" value="F:carboxy-lyase activity"/>
    <property type="evidence" value="ECO:0007669"/>
    <property type="project" value="TreeGrafter"/>
</dbReference>
<dbReference type="EC" id="2.5.1.129" evidence="6"/>
<dbReference type="InterPro" id="IPR003382">
    <property type="entry name" value="Flavoprotein"/>
</dbReference>
<dbReference type="NCBIfam" id="NF004685">
    <property type="entry name" value="PRK06029.1"/>
    <property type="match status" value="1"/>
</dbReference>
<dbReference type="HAMAP" id="MF_01984">
    <property type="entry name" value="ubiX_pad"/>
    <property type="match status" value="1"/>
</dbReference>
<dbReference type="GO" id="GO:0106141">
    <property type="term" value="F:flavin prenyltransferase activity"/>
    <property type="evidence" value="ECO:0007669"/>
    <property type="project" value="UniProtKB-EC"/>
</dbReference>
<sequence>MGDTMRLIVGLSGASGIIYGIRLLEVLHDLGIETDLVMTGMAHEMVEIETSWKTDDVLALATCCHDNADFTSVLASGGYRNRGMVVLPCSMKTVAGIACGFADNLLLRAADCTLKERRTLVLVPRETPLNRIQLKNMLTLAEAGAVILPAAPGFYHQPREIGDLVDHVVGKVLDIFGIDHHLTRRWKEHS</sequence>
<accession>A0A0W8EQY0</accession>
<keyword evidence="8" id="KW-0456">Lyase</keyword>
<evidence type="ECO:0000259" key="7">
    <source>
        <dbReference type="Pfam" id="PF02441"/>
    </source>
</evidence>
<evidence type="ECO:0000256" key="4">
    <source>
        <dbReference type="ARBA" id="ARBA00022679"/>
    </source>
</evidence>
<evidence type="ECO:0000256" key="3">
    <source>
        <dbReference type="ARBA" id="ARBA00022643"/>
    </source>
</evidence>
<keyword evidence="2" id="KW-0285">Flavoprotein</keyword>
<evidence type="ECO:0000256" key="2">
    <source>
        <dbReference type="ARBA" id="ARBA00022630"/>
    </source>
</evidence>
<gene>
    <name evidence="8" type="ORF">ASZ90_016508</name>
</gene>
<proteinExistence type="inferred from homology"/>
<dbReference type="InterPro" id="IPR004507">
    <property type="entry name" value="UbiX-like"/>
</dbReference>
<dbReference type="Pfam" id="PF02441">
    <property type="entry name" value="Flavoprotein"/>
    <property type="match status" value="1"/>
</dbReference>
<dbReference type="EMBL" id="LNQE01001735">
    <property type="protein sequence ID" value="KUG11095.1"/>
    <property type="molecule type" value="Genomic_DNA"/>
</dbReference>
<dbReference type="InterPro" id="IPR036551">
    <property type="entry name" value="Flavin_trans-like"/>
</dbReference>
<evidence type="ECO:0000313" key="8">
    <source>
        <dbReference type="EMBL" id="KUG11095.1"/>
    </source>
</evidence>
<evidence type="ECO:0000256" key="6">
    <source>
        <dbReference type="ARBA" id="ARBA00066834"/>
    </source>
</evidence>
<dbReference type="FunFam" id="3.40.50.1950:FF:000001">
    <property type="entry name" value="Flavin prenyltransferase UbiX"/>
    <property type="match status" value="1"/>
</dbReference>
<keyword evidence="4" id="KW-0808">Transferase</keyword>
<organism evidence="8">
    <name type="scientific">hydrocarbon metagenome</name>
    <dbReference type="NCBI Taxonomy" id="938273"/>
    <lineage>
        <taxon>unclassified sequences</taxon>
        <taxon>metagenomes</taxon>
        <taxon>ecological metagenomes</taxon>
    </lineage>
</organism>
<comment type="similarity">
    <text evidence="5">Belongs to the UbiX/PAD1 family.</text>
</comment>
<dbReference type="SUPFAM" id="SSF52507">
    <property type="entry name" value="Homo-oligomeric flavin-containing Cys decarboxylases, HFCD"/>
    <property type="match status" value="1"/>
</dbReference>
<dbReference type="AlphaFoldDB" id="A0A0W8EQY0"/>
<evidence type="ECO:0000256" key="1">
    <source>
        <dbReference type="ARBA" id="ARBA00022602"/>
    </source>
</evidence>
<evidence type="ECO:0000256" key="5">
    <source>
        <dbReference type="ARBA" id="ARBA00060793"/>
    </source>
</evidence>
<dbReference type="NCBIfam" id="TIGR00421">
    <property type="entry name" value="ubiX_pad"/>
    <property type="match status" value="1"/>
</dbReference>
<keyword evidence="1" id="KW-0637">Prenyltransferase</keyword>
<feature type="domain" description="Flavoprotein" evidence="7">
    <location>
        <begin position="5"/>
        <end position="175"/>
    </location>
</feature>
<dbReference type="Gene3D" id="3.40.50.1950">
    <property type="entry name" value="Flavin prenyltransferase-like"/>
    <property type="match status" value="1"/>
</dbReference>
<reference evidence="8" key="1">
    <citation type="journal article" date="2015" name="Proc. Natl. Acad. Sci. U.S.A.">
        <title>Networks of energetic and metabolic interactions define dynamics in microbial communities.</title>
        <authorList>
            <person name="Embree M."/>
            <person name="Liu J.K."/>
            <person name="Al-Bassam M.M."/>
            <person name="Zengler K."/>
        </authorList>
    </citation>
    <scope>NUCLEOTIDE SEQUENCE</scope>
</reference>
<dbReference type="PANTHER" id="PTHR43374">
    <property type="entry name" value="FLAVIN PRENYLTRANSFERASE"/>
    <property type="match status" value="1"/>
</dbReference>
<keyword evidence="3" id="KW-0288">FMN</keyword>
<dbReference type="PANTHER" id="PTHR43374:SF1">
    <property type="entry name" value="FLAVIN PRENYLTRANSFERASE PAD1, MITOCHONDRIAL"/>
    <property type="match status" value="1"/>
</dbReference>